<protein>
    <submittedName>
        <fullName evidence="2">Uncharacterized protein</fullName>
    </submittedName>
</protein>
<feature type="region of interest" description="Disordered" evidence="1">
    <location>
        <begin position="1"/>
        <end position="54"/>
    </location>
</feature>
<feature type="compositionally biased region" description="Polar residues" evidence="1">
    <location>
        <begin position="84"/>
        <end position="94"/>
    </location>
</feature>
<dbReference type="Proteomes" id="UP000029708">
    <property type="component" value="Unassembled WGS sequence"/>
</dbReference>
<accession>A0A099CWN6</accession>
<feature type="compositionally biased region" description="Basic and acidic residues" evidence="1">
    <location>
        <begin position="96"/>
        <end position="105"/>
    </location>
</feature>
<comment type="caution">
    <text evidence="2">The sequence shown here is derived from an EMBL/GenBank/DDBJ whole genome shotgun (WGS) entry which is preliminary data.</text>
</comment>
<evidence type="ECO:0000313" key="3">
    <source>
        <dbReference type="Proteomes" id="UP000029708"/>
    </source>
</evidence>
<dbReference type="HOGENOM" id="CLU_1179262_0_0_6"/>
<reference evidence="2 3" key="1">
    <citation type="submission" date="2014-09" db="EMBL/GenBank/DDBJ databases">
        <title>Xanthomonadaceae 3.5X direct submission.</title>
        <authorList>
            <person name="Fang T."/>
            <person name="Wang H."/>
        </authorList>
    </citation>
    <scope>NUCLEOTIDE SEQUENCE [LARGE SCALE GENOMIC DNA]</scope>
    <source>
        <strain evidence="2 3">3.5X</strain>
    </source>
</reference>
<dbReference type="EMBL" id="JROI01000010">
    <property type="protein sequence ID" value="KGI78066.1"/>
    <property type="molecule type" value="Genomic_DNA"/>
</dbReference>
<sequence>MSTVTLKPSGDVASPSSERALQGTGAPKSTGTSIPPPSFTRPEGVHSGVRERGYPLGFESMQQFRDLTRPVAQANREGTVIVSGSSVTGRSMKQGTEFDKGKKGKSDIDLGVIRDYHDPAWLEISDYRGFPKGKMAEVERSYGKSVKQALGRPTGIKFFDHDQIEQDGRSFMVRPHTPPVSPRGQPSGPSATTSVQTATLSSSEPKATGSTSARARDATPPKTSGGGGTKGGNVG</sequence>
<organism evidence="2 3">
    <name type="scientific">Oleiagrimonas soli</name>
    <dbReference type="NCBI Taxonomy" id="1543381"/>
    <lineage>
        <taxon>Bacteria</taxon>
        <taxon>Pseudomonadati</taxon>
        <taxon>Pseudomonadota</taxon>
        <taxon>Gammaproteobacteria</taxon>
        <taxon>Lysobacterales</taxon>
        <taxon>Rhodanobacteraceae</taxon>
        <taxon>Oleiagrimonas</taxon>
    </lineage>
</organism>
<dbReference type="AlphaFoldDB" id="A0A099CWN6"/>
<proteinExistence type="predicted"/>
<gene>
    <name evidence="2" type="ORF">LF63_0106765</name>
</gene>
<feature type="region of interest" description="Disordered" evidence="1">
    <location>
        <begin position="162"/>
        <end position="235"/>
    </location>
</feature>
<feature type="compositionally biased region" description="Polar residues" evidence="1">
    <location>
        <begin position="187"/>
        <end position="213"/>
    </location>
</feature>
<keyword evidence="3" id="KW-1185">Reference proteome</keyword>
<feature type="region of interest" description="Disordered" evidence="1">
    <location>
        <begin position="84"/>
        <end position="105"/>
    </location>
</feature>
<feature type="compositionally biased region" description="Gly residues" evidence="1">
    <location>
        <begin position="224"/>
        <end position="235"/>
    </location>
</feature>
<evidence type="ECO:0000313" key="2">
    <source>
        <dbReference type="EMBL" id="KGI78066.1"/>
    </source>
</evidence>
<evidence type="ECO:0000256" key="1">
    <source>
        <dbReference type="SAM" id="MobiDB-lite"/>
    </source>
</evidence>
<name>A0A099CWN6_9GAMM</name>